<dbReference type="GeneID" id="24269602"/>
<dbReference type="PROSITE" id="PS00138">
    <property type="entry name" value="SUBTILASE_SER"/>
    <property type="match status" value="1"/>
</dbReference>
<feature type="transmembrane region" description="Helical" evidence="5">
    <location>
        <begin position="661"/>
        <end position="678"/>
    </location>
</feature>
<feature type="compositionally biased region" description="Polar residues" evidence="4">
    <location>
        <begin position="354"/>
        <end position="364"/>
    </location>
</feature>
<accession>A0A0D9QH43</accession>
<feature type="compositionally biased region" description="Polar residues" evidence="4">
    <location>
        <begin position="592"/>
        <end position="602"/>
    </location>
</feature>
<feature type="region of interest" description="Disordered" evidence="4">
    <location>
        <begin position="444"/>
        <end position="602"/>
    </location>
</feature>
<feature type="region of interest" description="Disordered" evidence="4">
    <location>
        <begin position="226"/>
        <end position="394"/>
    </location>
</feature>
<protein>
    <submittedName>
        <fullName evidence="6">Uncharacterized protein</fullName>
    </submittedName>
</protein>
<evidence type="ECO:0000256" key="5">
    <source>
        <dbReference type="SAM" id="Phobius"/>
    </source>
</evidence>
<evidence type="ECO:0000256" key="2">
    <source>
        <dbReference type="ARBA" id="ARBA00022801"/>
    </source>
</evidence>
<dbReference type="AlphaFoldDB" id="A0A0D9QH43"/>
<feature type="region of interest" description="Disordered" evidence="4">
    <location>
        <begin position="618"/>
        <end position="642"/>
    </location>
</feature>
<feature type="compositionally biased region" description="Low complexity" evidence="4">
    <location>
        <begin position="328"/>
        <end position="348"/>
    </location>
</feature>
<proteinExistence type="predicted"/>
<dbReference type="VEuPathDB" id="PlasmoDB:AK88_04288"/>
<dbReference type="Proteomes" id="UP000054561">
    <property type="component" value="Unassembled WGS sequence"/>
</dbReference>
<keyword evidence="5" id="KW-1133">Transmembrane helix</keyword>
<evidence type="ECO:0000313" key="7">
    <source>
        <dbReference type="Proteomes" id="UP000054561"/>
    </source>
</evidence>
<dbReference type="EMBL" id="KQ001702">
    <property type="protein sequence ID" value="KJP86097.1"/>
    <property type="molecule type" value="Genomic_DNA"/>
</dbReference>
<sequence>MLGEFIQHMEEMETLMEELGSNCNNTGWEHWLTHAKQPHVGYTVGDRIVCKLMSGALFFIYTRHKETGATRMENNNDERLKEYVVCAILNMFATFLKESACGGKWGIYYAWYTMKQMDASTGGVMERMNCANEVYQNIKAGGWSMEEKIKQWLSTNTRLQETMRTAGVSNICHWELDKDGNIKGGKTKGDAGNTRDMKAKNVTKKLTEGIRDIFVDIKNEVTETIKRQRHTQQAPGVQGGHTTSGSSSTTTSTPGKSQTGNTDNALGSATPAPENPGATATAATSSTSSSSSPSGTSESAPATSATAATVPAATTGSSTAQVPTQTPSSSGTGSTSTGTGAGTASTSTDGKDPSIQQEGQSPPGTQGKKPIKNTDPEGANRESQNTGEDCTNLGNDHEKISACLLEQETRPNAGRADDLDDPDEKRTGAWGVYGSTRTLQVSEGTSISISGIPKGKDSTVSTSTPENPVPPEPSAPAGPGADPALTEPAPTTAIEDSSPTKTSGAVGESTGNTVPDAPDPLLFTEPGAPGENGEPSSTARTQSTPSSPPPDDFSWFGKTPWEQSTPRSATSGTGTGTGTTSSGGNKDEATHTGASCSSNSTDTKCDLKLTIPFDAKGRDIGGHYGTGPTPGPNGELPKNVHDDGPVFPDLTADVLTATTPILFFVTSVFVALLGYSLWKKYWSIYNAANYRHHPLTEVLHEREATEWENVKDDYLQIVVQEFAQEFGQDLMRDVEQDEDTNNHILGVSTSDQGSAGTHVSYTDSDGTDTCTPNDPDPWSCMEHIQLATEHVHRMTAIHGLVWKPYSSQRTLVALMTPMYGVVWKPYS</sequence>
<feature type="compositionally biased region" description="Polar residues" evidence="4">
    <location>
        <begin position="381"/>
        <end position="394"/>
    </location>
</feature>
<reference evidence="6 7" key="1">
    <citation type="submission" date="2014-03" db="EMBL/GenBank/DDBJ databases">
        <title>The Genome Sequence of Plasmodium fragile nilgiri.</title>
        <authorList>
            <consortium name="The Broad Institute Genomics Platform"/>
            <consortium name="The Broad Institute Genome Sequencing Center for Infectious Disease"/>
            <person name="Neafsey D."/>
            <person name="Duraisingh M."/>
            <person name="Young S.K."/>
            <person name="Zeng Q."/>
            <person name="Gargeya S."/>
            <person name="Abouelleil A."/>
            <person name="Alvarado L."/>
            <person name="Chapman S.B."/>
            <person name="Gainer-Dewar J."/>
            <person name="Goldberg J."/>
            <person name="Griggs A."/>
            <person name="Gujja S."/>
            <person name="Hansen M."/>
            <person name="Howarth C."/>
            <person name="Imamovic A."/>
            <person name="Larimer J."/>
            <person name="Pearson M."/>
            <person name="Poon T.W."/>
            <person name="Priest M."/>
            <person name="Roberts A."/>
            <person name="Saif S."/>
            <person name="Shea T."/>
            <person name="Sykes S."/>
            <person name="Wortman J."/>
            <person name="Nusbaum C."/>
            <person name="Birren B."/>
        </authorList>
    </citation>
    <scope>NUCLEOTIDE SEQUENCE [LARGE SCALE GENOMIC DNA]</scope>
    <source>
        <strain evidence="7">nilgiri</strain>
    </source>
</reference>
<feature type="region of interest" description="Disordered" evidence="4">
    <location>
        <begin position="746"/>
        <end position="769"/>
    </location>
</feature>
<evidence type="ECO:0000313" key="6">
    <source>
        <dbReference type="EMBL" id="KJP86097.1"/>
    </source>
</evidence>
<dbReference type="InterPro" id="IPR023828">
    <property type="entry name" value="Peptidase_S8_Ser-AS"/>
</dbReference>
<feature type="compositionally biased region" description="Polar residues" evidence="4">
    <location>
        <begin position="747"/>
        <end position="769"/>
    </location>
</feature>
<gene>
    <name evidence="6" type="ORF">AK88_04288</name>
</gene>
<keyword evidence="5" id="KW-0812">Transmembrane</keyword>
<dbReference type="GO" id="GO:0006508">
    <property type="term" value="P:proteolysis"/>
    <property type="evidence" value="ECO:0007669"/>
    <property type="project" value="UniProtKB-KW"/>
</dbReference>
<evidence type="ECO:0000256" key="4">
    <source>
        <dbReference type="SAM" id="MobiDB-lite"/>
    </source>
</evidence>
<feature type="compositionally biased region" description="Polar residues" evidence="4">
    <location>
        <begin position="494"/>
        <end position="513"/>
    </location>
</feature>
<evidence type="ECO:0000256" key="1">
    <source>
        <dbReference type="ARBA" id="ARBA00022670"/>
    </source>
</evidence>
<dbReference type="GO" id="GO:0008236">
    <property type="term" value="F:serine-type peptidase activity"/>
    <property type="evidence" value="ECO:0007669"/>
    <property type="project" value="UniProtKB-KW"/>
</dbReference>
<feature type="compositionally biased region" description="Low complexity" evidence="4">
    <location>
        <begin position="477"/>
        <end position="486"/>
    </location>
</feature>
<feature type="region of interest" description="Disordered" evidence="4">
    <location>
        <begin position="406"/>
        <end position="431"/>
    </location>
</feature>
<feature type="compositionally biased region" description="Low complexity" evidence="4">
    <location>
        <begin position="240"/>
        <end position="260"/>
    </location>
</feature>
<name>A0A0D9QH43_PLAFR</name>
<keyword evidence="3" id="KW-0720">Serine protease</keyword>
<evidence type="ECO:0000256" key="3">
    <source>
        <dbReference type="ARBA" id="ARBA00022825"/>
    </source>
</evidence>
<keyword evidence="7" id="KW-1185">Reference proteome</keyword>
<keyword evidence="5" id="KW-0472">Membrane</keyword>
<keyword evidence="1" id="KW-0645">Protease</keyword>
<dbReference type="RefSeq" id="XP_012337321.1">
    <property type="nucleotide sequence ID" value="XM_012481898.1"/>
</dbReference>
<feature type="compositionally biased region" description="Pro residues" evidence="4">
    <location>
        <begin position="467"/>
        <end position="476"/>
    </location>
</feature>
<feature type="compositionally biased region" description="Low complexity" evidence="4">
    <location>
        <begin position="277"/>
        <end position="320"/>
    </location>
</feature>
<organism evidence="6 7">
    <name type="scientific">Plasmodium fragile</name>
    <dbReference type="NCBI Taxonomy" id="5857"/>
    <lineage>
        <taxon>Eukaryota</taxon>
        <taxon>Sar</taxon>
        <taxon>Alveolata</taxon>
        <taxon>Apicomplexa</taxon>
        <taxon>Aconoidasida</taxon>
        <taxon>Haemosporida</taxon>
        <taxon>Plasmodiidae</taxon>
        <taxon>Plasmodium</taxon>
        <taxon>Plasmodium (Plasmodium)</taxon>
    </lineage>
</organism>
<keyword evidence="2" id="KW-0378">Hydrolase</keyword>
<feature type="compositionally biased region" description="Low complexity" evidence="4">
    <location>
        <begin position="535"/>
        <end position="545"/>
    </location>
</feature>